<feature type="region of interest" description="Disordered" evidence="1">
    <location>
        <begin position="108"/>
        <end position="148"/>
    </location>
</feature>
<evidence type="ECO:0000313" key="4">
    <source>
        <dbReference type="Proteomes" id="UP000308037"/>
    </source>
</evidence>
<feature type="transmembrane region" description="Helical" evidence="2">
    <location>
        <begin position="6"/>
        <end position="24"/>
    </location>
</feature>
<name>A0A4U5JFK9_9EURY</name>
<gene>
    <name evidence="3" type="ORF">DM868_08260</name>
</gene>
<organism evidence="3 4">
    <name type="scientific">Natronomonas salsuginis</name>
    <dbReference type="NCBI Taxonomy" id="2217661"/>
    <lineage>
        <taxon>Archaea</taxon>
        <taxon>Methanobacteriati</taxon>
        <taxon>Methanobacteriota</taxon>
        <taxon>Stenosarchaea group</taxon>
        <taxon>Halobacteria</taxon>
        <taxon>Halobacteriales</taxon>
        <taxon>Natronomonadaceae</taxon>
        <taxon>Natronomonas</taxon>
    </lineage>
</organism>
<keyword evidence="2" id="KW-1133">Transmembrane helix</keyword>
<evidence type="ECO:0000256" key="1">
    <source>
        <dbReference type="SAM" id="MobiDB-lite"/>
    </source>
</evidence>
<reference evidence="3 4" key="1">
    <citation type="submission" date="2019-04" db="EMBL/GenBank/DDBJ databases">
        <title>Natronomonas sp. F20-122 a newhaloarchaeon isolated from a saline saltern of Isla Bacuta, Huelva, Spain.</title>
        <authorList>
            <person name="Duran-Viseras A."/>
            <person name="Sanchez-Porro C."/>
            <person name="Ventosa A."/>
        </authorList>
    </citation>
    <scope>NUCLEOTIDE SEQUENCE [LARGE SCALE GENOMIC DNA]</scope>
    <source>
        <strain evidence="3 4">F20-122</strain>
    </source>
</reference>
<comment type="caution">
    <text evidence="3">The sequence shown here is derived from an EMBL/GenBank/DDBJ whole genome shotgun (WGS) entry which is preliminary data.</text>
</comment>
<dbReference type="RefSeq" id="WP_137276383.1">
    <property type="nucleotide sequence ID" value="NZ_QKNX01000002.1"/>
</dbReference>
<feature type="transmembrane region" description="Helical" evidence="2">
    <location>
        <begin position="45"/>
        <end position="66"/>
    </location>
</feature>
<proteinExistence type="predicted"/>
<protein>
    <submittedName>
        <fullName evidence="3">Uncharacterized protein</fullName>
    </submittedName>
</protein>
<evidence type="ECO:0000313" key="3">
    <source>
        <dbReference type="EMBL" id="TKR26467.1"/>
    </source>
</evidence>
<keyword evidence="2" id="KW-0812">Transmembrane</keyword>
<dbReference type="AlphaFoldDB" id="A0A4U5JFK9"/>
<evidence type="ECO:0000256" key="2">
    <source>
        <dbReference type="SAM" id="Phobius"/>
    </source>
</evidence>
<sequence length="163" mass="17557">MIAHGLVVVAWGPFTFMAVVPLTIRLRRTAQHPVTQRVARQASKLNFSVFLRIVVVGTLSPGVMLLEFSPSFGDDGGADVSGELICDTEGEVVTCSVENAQGIDHVTASANGGDDRDRGGATLRVRSRARPTGGDADRQGVHRRLSRRRGAVYPPLLERVPEQ</sequence>
<dbReference type="OrthoDB" id="186030at2157"/>
<accession>A0A4U5JFK9</accession>
<keyword evidence="4" id="KW-1185">Reference proteome</keyword>
<dbReference type="EMBL" id="QKNX01000002">
    <property type="protein sequence ID" value="TKR26467.1"/>
    <property type="molecule type" value="Genomic_DNA"/>
</dbReference>
<keyword evidence="2" id="KW-0472">Membrane</keyword>
<dbReference type="Proteomes" id="UP000308037">
    <property type="component" value="Unassembled WGS sequence"/>
</dbReference>